<gene>
    <name evidence="3" type="ORF">GF068_02905</name>
</gene>
<dbReference type="InterPro" id="IPR020904">
    <property type="entry name" value="Sc_DH/Rdtase_CS"/>
</dbReference>
<keyword evidence="4" id="KW-1185">Reference proteome</keyword>
<protein>
    <submittedName>
        <fullName evidence="3">SDR family oxidoreductase</fullName>
    </submittedName>
</protein>
<dbReference type="RefSeq" id="WP_153817736.1">
    <property type="nucleotide sequence ID" value="NZ_WJIE01000001.1"/>
</dbReference>
<evidence type="ECO:0000313" key="3">
    <source>
        <dbReference type="EMBL" id="MRG90874.1"/>
    </source>
</evidence>
<name>A0A6N7PL56_9BACT</name>
<sequence length="252" mass="26813">MSKAALVTGAGKRIGRAIAMSLARDGFSVAVHYHRSREEAEALVSAIESAGGRAAAVRADLADEAETSSLVERAARLVGPIVALVNNASTFEYDTPETATRASWDLHMEANLRAPFVLTQQFARGLPEGDEGAVVNVLDQRVWNLSPHYTTYTVSKAGLWALTQSLALALAPRIRVNAVGPGPTLPSTRQTPEQFAAQCARMPLGRGATPEDVCDAVRFLLSARAVTGQMIAVDGGQHLGWATPRPEESMPD</sequence>
<comment type="caution">
    <text evidence="3">The sequence shown here is derived from an EMBL/GenBank/DDBJ whole genome shotgun (WGS) entry which is preliminary data.</text>
</comment>
<dbReference type="PRINTS" id="PR00080">
    <property type="entry name" value="SDRFAMILY"/>
</dbReference>
<reference evidence="3 4" key="1">
    <citation type="submission" date="2019-10" db="EMBL/GenBank/DDBJ databases">
        <title>A soil myxobacterium in the family Polyangiaceae.</title>
        <authorList>
            <person name="Li Y."/>
            <person name="Wang J."/>
        </authorList>
    </citation>
    <scope>NUCLEOTIDE SEQUENCE [LARGE SCALE GENOMIC DNA]</scope>
    <source>
        <strain evidence="3 4">DSM 14734</strain>
    </source>
</reference>
<dbReference type="PRINTS" id="PR00081">
    <property type="entry name" value="GDHRDH"/>
</dbReference>
<dbReference type="OrthoDB" id="9786360at2"/>
<dbReference type="Proteomes" id="UP000440224">
    <property type="component" value="Unassembled WGS sequence"/>
</dbReference>
<accession>A0A6N7PL56</accession>
<organism evidence="3 4">
    <name type="scientific">Polyangium spumosum</name>
    <dbReference type="NCBI Taxonomy" id="889282"/>
    <lineage>
        <taxon>Bacteria</taxon>
        <taxon>Pseudomonadati</taxon>
        <taxon>Myxococcota</taxon>
        <taxon>Polyangia</taxon>
        <taxon>Polyangiales</taxon>
        <taxon>Polyangiaceae</taxon>
        <taxon>Polyangium</taxon>
    </lineage>
</organism>
<dbReference type="AlphaFoldDB" id="A0A6N7PL56"/>
<comment type="similarity">
    <text evidence="1">Belongs to the short-chain dehydrogenases/reductases (SDR) family.</text>
</comment>
<dbReference type="NCBIfam" id="NF006597">
    <property type="entry name" value="PRK09134.1"/>
    <property type="match status" value="1"/>
</dbReference>
<evidence type="ECO:0000256" key="1">
    <source>
        <dbReference type="ARBA" id="ARBA00006484"/>
    </source>
</evidence>
<dbReference type="GO" id="GO:0016491">
    <property type="term" value="F:oxidoreductase activity"/>
    <property type="evidence" value="ECO:0007669"/>
    <property type="project" value="UniProtKB-KW"/>
</dbReference>
<dbReference type="SUPFAM" id="SSF51735">
    <property type="entry name" value="NAD(P)-binding Rossmann-fold domains"/>
    <property type="match status" value="1"/>
</dbReference>
<dbReference type="PANTHER" id="PTHR43639:SF1">
    <property type="entry name" value="SHORT-CHAIN DEHYDROGENASE_REDUCTASE FAMILY PROTEIN"/>
    <property type="match status" value="1"/>
</dbReference>
<dbReference type="EMBL" id="WJIE01000001">
    <property type="protein sequence ID" value="MRG90874.1"/>
    <property type="molecule type" value="Genomic_DNA"/>
</dbReference>
<keyword evidence="2" id="KW-0560">Oxidoreductase</keyword>
<dbReference type="InterPro" id="IPR036291">
    <property type="entry name" value="NAD(P)-bd_dom_sf"/>
</dbReference>
<dbReference type="Pfam" id="PF13561">
    <property type="entry name" value="adh_short_C2"/>
    <property type="match status" value="1"/>
</dbReference>
<dbReference type="InterPro" id="IPR002347">
    <property type="entry name" value="SDR_fam"/>
</dbReference>
<evidence type="ECO:0000256" key="2">
    <source>
        <dbReference type="ARBA" id="ARBA00023002"/>
    </source>
</evidence>
<dbReference type="Gene3D" id="3.40.50.720">
    <property type="entry name" value="NAD(P)-binding Rossmann-like Domain"/>
    <property type="match status" value="1"/>
</dbReference>
<evidence type="ECO:0000313" key="4">
    <source>
        <dbReference type="Proteomes" id="UP000440224"/>
    </source>
</evidence>
<dbReference type="PANTHER" id="PTHR43639">
    <property type="entry name" value="OXIDOREDUCTASE, SHORT-CHAIN DEHYDROGENASE/REDUCTASE FAMILY (AFU_ORTHOLOGUE AFUA_5G02870)"/>
    <property type="match status" value="1"/>
</dbReference>
<proteinExistence type="inferred from homology"/>
<dbReference type="PROSITE" id="PS00061">
    <property type="entry name" value="ADH_SHORT"/>
    <property type="match status" value="1"/>
</dbReference>